<evidence type="ECO:0000259" key="5">
    <source>
        <dbReference type="PROSITE" id="PS50075"/>
    </source>
</evidence>
<dbReference type="InterPro" id="IPR016036">
    <property type="entry name" value="Malonyl_transacylase_ACP-bd"/>
</dbReference>
<keyword evidence="2" id="KW-0597">Phosphoprotein</keyword>
<dbReference type="InterPro" id="IPR020806">
    <property type="entry name" value="PKS_PP-bd"/>
</dbReference>
<dbReference type="Pfam" id="PF21089">
    <property type="entry name" value="PKS_DH_N"/>
    <property type="match status" value="1"/>
</dbReference>
<dbReference type="Pfam" id="PF14765">
    <property type="entry name" value="PS-DH"/>
    <property type="match status" value="1"/>
</dbReference>
<dbReference type="InterPro" id="IPR018201">
    <property type="entry name" value="Ketoacyl_synth_AS"/>
</dbReference>
<feature type="domain" description="PKS/mFAS DH" evidence="7">
    <location>
        <begin position="914"/>
        <end position="1200"/>
    </location>
</feature>
<dbReference type="SUPFAM" id="SSF52151">
    <property type="entry name" value="FabD/lysophospholipase-like"/>
    <property type="match status" value="1"/>
</dbReference>
<dbReference type="SUPFAM" id="SSF51735">
    <property type="entry name" value="NAD(P)-binding Rossmann-fold domains"/>
    <property type="match status" value="2"/>
</dbReference>
<keyword evidence="1" id="KW-0596">Phosphopantetheine</keyword>
<dbReference type="InterPro" id="IPR016039">
    <property type="entry name" value="Thiolase-like"/>
</dbReference>
<feature type="domain" description="Carrier" evidence="5">
    <location>
        <begin position="1655"/>
        <end position="1732"/>
    </location>
</feature>
<organism evidence="8 9">
    <name type="scientific">Pendulispora brunnea</name>
    <dbReference type="NCBI Taxonomy" id="2905690"/>
    <lineage>
        <taxon>Bacteria</taxon>
        <taxon>Pseudomonadati</taxon>
        <taxon>Myxococcota</taxon>
        <taxon>Myxococcia</taxon>
        <taxon>Myxococcales</taxon>
        <taxon>Sorangiineae</taxon>
        <taxon>Pendulisporaceae</taxon>
        <taxon>Pendulispora</taxon>
    </lineage>
</organism>
<evidence type="ECO:0000313" key="9">
    <source>
        <dbReference type="Proteomes" id="UP001379533"/>
    </source>
</evidence>
<dbReference type="SMART" id="SM00822">
    <property type="entry name" value="PKS_KR"/>
    <property type="match status" value="1"/>
</dbReference>
<keyword evidence="3" id="KW-0808">Transferase</keyword>
<protein>
    <submittedName>
        <fullName evidence="8">Type I polyketide synthase</fullName>
    </submittedName>
</protein>
<evidence type="ECO:0000256" key="4">
    <source>
        <dbReference type="PROSITE-ProRule" id="PRU01363"/>
    </source>
</evidence>
<dbReference type="Gene3D" id="3.30.70.3290">
    <property type="match status" value="1"/>
</dbReference>
<dbReference type="PROSITE" id="PS52019">
    <property type="entry name" value="PKS_MFAS_DH"/>
    <property type="match status" value="1"/>
</dbReference>
<dbReference type="InterPro" id="IPR036736">
    <property type="entry name" value="ACP-like_sf"/>
</dbReference>
<dbReference type="InterPro" id="IPR020841">
    <property type="entry name" value="PKS_Beta-ketoAc_synthase_dom"/>
</dbReference>
<dbReference type="InterPro" id="IPR050091">
    <property type="entry name" value="PKS_NRPS_Biosynth_Enz"/>
</dbReference>
<dbReference type="PANTHER" id="PTHR43775">
    <property type="entry name" value="FATTY ACID SYNTHASE"/>
    <property type="match status" value="1"/>
</dbReference>
<dbReference type="CDD" id="cd00833">
    <property type="entry name" value="PKS"/>
    <property type="match status" value="1"/>
</dbReference>
<proteinExistence type="predicted"/>
<dbReference type="SUPFAM" id="SSF47336">
    <property type="entry name" value="ACP-like"/>
    <property type="match status" value="1"/>
</dbReference>
<dbReference type="InterPro" id="IPR036291">
    <property type="entry name" value="NAD(P)-bd_dom_sf"/>
</dbReference>
<dbReference type="RefSeq" id="WP_394843020.1">
    <property type="nucleotide sequence ID" value="NZ_CP089982.1"/>
</dbReference>
<dbReference type="InterPro" id="IPR013968">
    <property type="entry name" value="PKS_KR"/>
</dbReference>
<dbReference type="InterPro" id="IPR032821">
    <property type="entry name" value="PKS_assoc"/>
</dbReference>
<evidence type="ECO:0000259" key="7">
    <source>
        <dbReference type="PROSITE" id="PS52019"/>
    </source>
</evidence>
<dbReference type="SUPFAM" id="SSF53901">
    <property type="entry name" value="Thiolase-like"/>
    <property type="match status" value="1"/>
</dbReference>
<dbReference type="SMART" id="SM00827">
    <property type="entry name" value="PKS_AT"/>
    <property type="match status" value="1"/>
</dbReference>
<dbReference type="Proteomes" id="UP001379533">
    <property type="component" value="Chromosome"/>
</dbReference>
<dbReference type="InterPro" id="IPR009081">
    <property type="entry name" value="PP-bd_ACP"/>
</dbReference>
<gene>
    <name evidence="8" type="ORF">LZC95_38945</name>
</gene>
<dbReference type="SMART" id="SM01294">
    <property type="entry name" value="PKS_PP_betabranch"/>
    <property type="match status" value="1"/>
</dbReference>
<evidence type="ECO:0000259" key="6">
    <source>
        <dbReference type="PROSITE" id="PS52004"/>
    </source>
</evidence>
<feature type="active site" description="Proton donor; for dehydratase activity" evidence="4">
    <location>
        <position position="1116"/>
    </location>
</feature>
<dbReference type="InterPro" id="IPR001227">
    <property type="entry name" value="Ac_transferase_dom_sf"/>
</dbReference>
<keyword evidence="9" id="KW-1185">Reference proteome</keyword>
<name>A0ABZ2K103_9BACT</name>
<feature type="region of interest" description="N-terminal hotdog fold" evidence="4">
    <location>
        <begin position="914"/>
        <end position="1038"/>
    </location>
</feature>
<dbReference type="InterPro" id="IPR016035">
    <property type="entry name" value="Acyl_Trfase/lysoPLipase"/>
</dbReference>
<dbReference type="Pfam" id="PF08659">
    <property type="entry name" value="KR"/>
    <property type="match status" value="1"/>
</dbReference>
<sequence length="1779" mass="190696">MNSIDDRIKNLSPQKRALLERQLEQGKATAVREPIAIVGIGCRYPGGVHDLASFGRLLESGVDAVSDIPADRWDVEAHYAPDPSAKGKMVSKRGGFLPDVRTFDADFFGISPREAESMDPQQRLLLEVSYEAFENAGIPTTSLSGSSTGVYVGITLSEYAARAAEDPRALDVYSGTGSYLNVAAGRLSYVYGLQGPCMAVDAACASSLVTVHLALQALRNRECNLALAGGVSLMLAPETTIYLSQTGALAPDGRCKTFDARANGYVRAEGCGLLVLKRLSDALRDRDRIHALLRGSAVSQDGASSGLTVPNGRAQQKVILAALKDAAVRSEDVSYVEAHGTGTPLGDPIELHAIQAAYAASPLYVGSLKTNLGHAEAAAGVGGIIKTVVALREKRIPRHLHFEKLNPVISIDASRIVIPTAPVAWPADRKRLAGVSSFGFSGIIAHAVLEEAPPTSGDAAPAPSVGVLPLTAKHPRALGTLLASTRETVASLDEARLSDLSFTACRRRTHHGQRAWFAFRSKAELLQQLDAAVRGHALPGTVLLGREARDGVKVAMVFPGQGSQWVGMGQQLMKSSPAFREAIHEVDRAFRPWASFSLLEVLDAKPGTDPFTEVSVVQPTLFAVQVALAKHWEAWGIRPHAVIGHSMGEVAAAYVAGALSLDDAAAVICGRSQRVQATRGRGAMALVETSAAEAIEALAPYGEALSIAAYNGPSTVLVSGEPSAMDALLATLDARGVFCRKVKVDYASHCAQMDPLLAGIRADLAHVRPRRGHVPIYSTARGAILDGAQLDAEYWAENLRRPVLFHERLEALLADGVQAFLEISPHPVLLPAIQKTIDAAEGHRPVALPSLRREEDEAACLATSLGSLFAMGHAVDFSHVCPASGALVDTPSYPWQRREYWLSKSRPRRRAEGHPLLGSAFRPAAGPEAHYWEFDVDEDGLAFLADHRVRGMTVLPGTAYLDFALSAARTVSGLGAVSLADVSFREALTLLPEQPRRVQLGLVRGEGLRGTIASRDASAPDEWTVHATFRLEALEAQGSSQFERTERTASIAPPSGAVLRDGKTHYRRMNEGGLAYGPRFQGLSEVHLAPGEALGRLRSSEEPDADAHVFHPASWDAAHQVVAALLTQGEHASHTWIPLGIEHATVFGDAGAAAWVRATARVLEDGTTARGDVLVLDEAGRVLVETRGLTLLRKDADGLDDVGQWFFEPVLRELPLVGDGTAEPGAWVVVGAPDTVHAQLVAHLQERGARIVPADAAATSLEGVIDLRPFQRPDAPLDELYLETLQQARTVQGTKLVLVTAAGSLAAASLQGLGRVIATELPRPRCVRVELSGPEETNALARELYATDDEDEIVLRDGKRFVRRLERARTAPASSTAIHPEGTYLLTGGLGGLGLTFAEWLVDRGARTLVLVGRHAPTPEVQTRLESLRARGAKVWVREVDIARTDAVAGLFREMDGALPALRGVLHMAGVLDDATLYQQDARRFATVAGPKVEGTRLLHEHTRERSLDFFVLFSAGAALLGAAGQANYAAANAFMDAFAVQRQDAGLPALSINWGIWDEVGLAASSALRGQRLQEQGLVPIAPALGLQAFERALAQTRANVAILPIRLARWFAHHPEMARASLFKDLVRGVLQAGVEAEVPILERLRAMTDTREQRETLRHWVQGQMAAVLRRDPGSMDRQQSFSAMGVDSLMALEFRNRLERALGVRLPPTMVFNHPNLDALGGFLETKLSLSAPVEAAPPVPRIDARNGAALLGALSRLSRSKTLTPRNQADVDAE</sequence>
<dbReference type="Gene3D" id="3.10.129.110">
    <property type="entry name" value="Polyketide synthase dehydratase"/>
    <property type="match status" value="1"/>
</dbReference>
<dbReference type="SMART" id="SM00826">
    <property type="entry name" value="PKS_DH"/>
    <property type="match status" value="1"/>
</dbReference>
<dbReference type="Gene3D" id="1.10.1200.10">
    <property type="entry name" value="ACP-like"/>
    <property type="match status" value="1"/>
</dbReference>
<dbReference type="InterPro" id="IPR020807">
    <property type="entry name" value="PKS_DH"/>
</dbReference>
<dbReference type="InterPro" id="IPR014031">
    <property type="entry name" value="Ketoacyl_synth_C"/>
</dbReference>
<dbReference type="Pfam" id="PF00550">
    <property type="entry name" value="PP-binding"/>
    <property type="match status" value="1"/>
</dbReference>
<evidence type="ECO:0000256" key="1">
    <source>
        <dbReference type="ARBA" id="ARBA00022450"/>
    </source>
</evidence>
<dbReference type="EMBL" id="CP089982">
    <property type="protein sequence ID" value="WXA92417.1"/>
    <property type="molecule type" value="Genomic_DNA"/>
</dbReference>
<dbReference type="Gene3D" id="3.40.47.10">
    <property type="match status" value="1"/>
</dbReference>
<evidence type="ECO:0000256" key="2">
    <source>
        <dbReference type="ARBA" id="ARBA00022553"/>
    </source>
</evidence>
<dbReference type="PROSITE" id="PS50075">
    <property type="entry name" value="CARRIER"/>
    <property type="match status" value="1"/>
</dbReference>
<dbReference type="InterPro" id="IPR042104">
    <property type="entry name" value="PKS_dehydratase_sf"/>
</dbReference>
<dbReference type="SMART" id="SM00823">
    <property type="entry name" value="PKS_PP"/>
    <property type="match status" value="1"/>
</dbReference>
<dbReference type="InterPro" id="IPR014043">
    <property type="entry name" value="Acyl_transferase_dom"/>
</dbReference>
<dbReference type="InterPro" id="IPR014030">
    <property type="entry name" value="Ketoacyl_synth_N"/>
</dbReference>
<accession>A0ABZ2K103</accession>
<dbReference type="Gene3D" id="3.40.50.720">
    <property type="entry name" value="NAD(P)-binding Rossmann-like Domain"/>
    <property type="match status" value="1"/>
</dbReference>
<dbReference type="Gene3D" id="3.40.366.10">
    <property type="entry name" value="Malonyl-Coenzyme A Acyl Carrier Protein, domain 2"/>
    <property type="match status" value="1"/>
</dbReference>
<dbReference type="Pfam" id="PF00698">
    <property type="entry name" value="Acyl_transf_1"/>
    <property type="match status" value="1"/>
</dbReference>
<dbReference type="InterPro" id="IPR049900">
    <property type="entry name" value="PKS_mFAS_DH"/>
</dbReference>
<feature type="active site" description="Proton acceptor; for dehydratase activity" evidence="4">
    <location>
        <position position="947"/>
    </location>
</feature>
<evidence type="ECO:0000256" key="3">
    <source>
        <dbReference type="ARBA" id="ARBA00022679"/>
    </source>
</evidence>
<dbReference type="InterPro" id="IPR049551">
    <property type="entry name" value="PKS_DH_C"/>
</dbReference>
<dbReference type="PANTHER" id="PTHR43775:SF37">
    <property type="entry name" value="SI:DKEY-61P9.11"/>
    <property type="match status" value="1"/>
</dbReference>
<feature type="region of interest" description="C-terminal hotdog fold" evidence="4">
    <location>
        <begin position="1056"/>
        <end position="1200"/>
    </location>
</feature>
<feature type="domain" description="Ketosynthase family 3 (KS3)" evidence="6">
    <location>
        <begin position="32"/>
        <end position="451"/>
    </location>
</feature>
<reference evidence="8 9" key="1">
    <citation type="submission" date="2021-12" db="EMBL/GenBank/DDBJ databases">
        <title>Discovery of the Pendulisporaceae a myxobacterial family with distinct sporulation behavior and unique specialized metabolism.</title>
        <authorList>
            <person name="Garcia R."/>
            <person name="Popoff A."/>
            <person name="Bader C.D."/>
            <person name="Loehr J."/>
            <person name="Walesch S."/>
            <person name="Walt C."/>
            <person name="Boldt J."/>
            <person name="Bunk B."/>
            <person name="Haeckl F.J.F.P.J."/>
            <person name="Gunesch A.P."/>
            <person name="Birkelbach J."/>
            <person name="Nuebel U."/>
            <person name="Pietschmann T."/>
            <person name="Bach T."/>
            <person name="Mueller R."/>
        </authorList>
    </citation>
    <scope>NUCLEOTIDE SEQUENCE [LARGE SCALE GENOMIC DNA]</scope>
    <source>
        <strain evidence="8 9">MSr12523</strain>
    </source>
</reference>
<dbReference type="Pfam" id="PF16197">
    <property type="entry name" value="KAsynt_C_assoc"/>
    <property type="match status" value="1"/>
</dbReference>
<dbReference type="PROSITE" id="PS00606">
    <property type="entry name" value="KS3_1"/>
    <property type="match status" value="1"/>
</dbReference>
<dbReference type="InterPro" id="IPR057326">
    <property type="entry name" value="KR_dom"/>
</dbReference>
<dbReference type="CDD" id="cd08955">
    <property type="entry name" value="KR_2_FAS_SDR_x"/>
    <property type="match status" value="1"/>
</dbReference>
<dbReference type="InterPro" id="IPR049552">
    <property type="entry name" value="PKS_DH_N"/>
</dbReference>
<dbReference type="Pfam" id="PF02801">
    <property type="entry name" value="Ketoacyl-synt_C"/>
    <property type="match status" value="1"/>
</dbReference>
<dbReference type="Pfam" id="PF00109">
    <property type="entry name" value="ketoacyl-synt"/>
    <property type="match status" value="1"/>
</dbReference>
<dbReference type="PROSITE" id="PS52004">
    <property type="entry name" value="KS3_2"/>
    <property type="match status" value="1"/>
</dbReference>
<dbReference type="SUPFAM" id="SSF55048">
    <property type="entry name" value="Probable ACP-binding domain of malonyl-CoA ACP transacylase"/>
    <property type="match status" value="1"/>
</dbReference>
<evidence type="ECO:0000313" key="8">
    <source>
        <dbReference type="EMBL" id="WXA92417.1"/>
    </source>
</evidence>
<dbReference type="SMART" id="SM00825">
    <property type="entry name" value="PKS_KS"/>
    <property type="match status" value="1"/>
</dbReference>